<keyword evidence="1" id="KW-0472">Membrane</keyword>
<reference evidence="3 4" key="1">
    <citation type="submission" date="2022-11" db="EMBL/GenBank/DDBJ databases">
        <title>Genome Sequencing of Nocardia sp. ON39_IFM12276 and assembly.</title>
        <authorList>
            <person name="Shimojima M."/>
            <person name="Toyokawa M."/>
            <person name="Uesaka K."/>
        </authorList>
    </citation>
    <scope>NUCLEOTIDE SEQUENCE [LARGE SCALE GENOMIC DNA]</scope>
    <source>
        <strain evidence="3 4">IFM 12276</strain>
    </source>
</reference>
<dbReference type="Proteomes" id="UP001317870">
    <property type="component" value="Chromosome"/>
</dbReference>
<feature type="domain" description="DUF8020" evidence="2">
    <location>
        <begin position="72"/>
        <end position="141"/>
    </location>
</feature>
<keyword evidence="1" id="KW-0812">Transmembrane</keyword>
<evidence type="ECO:0000313" key="4">
    <source>
        <dbReference type="Proteomes" id="UP001317870"/>
    </source>
</evidence>
<keyword evidence="4" id="KW-1185">Reference proteome</keyword>
<evidence type="ECO:0000256" key="1">
    <source>
        <dbReference type="SAM" id="Phobius"/>
    </source>
</evidence>
<proteinExistence type="predicted"/>
<gene>
    <name evidence="3" type="ORF">IFM12276_38470</name>
</gene>
<dbReference type="Pfam" id="PF26059">
    <property type="entry name" value="DUF8020"/>
    <property type="match status" value="1"/>
</dbReference>
<protein>
    <recommendedName>
        <fullName evidence="2">DUF8020 domain-containing protein</fullName>
    </recommendedName>
</protein>
<evidence type="ECO:0000259" key="2">
    <source>
        <dbReference type="Pfam" id="PF26059"/>
    </source>
</evidence>
<feature type="transmembrane region" description="Helical" evidence="1">
    <location>
        <begin position="171"/>
        <end position="204"/>
    </location>
</feature>
<dbReference type="InterPro" id="IPR058333">
    <property type="entry name" value="DUF8020"/>
</dbReference>
<name>A0ABN6U6H0_9NOCA</name>
<accession>A0ABN6U6H0</accession>
<organism evidence="3 4">
    <name type="scientific">Nocardia sputorum</name>
    <dbReference type="NCBI Taxonomy" id="2984338"/>
    <lineage>
        <taxon>Bacteria</taxon>
        <taxon>Bacillati</taxon>
        <taxon>Actinomycetota</taxon>
        <taxon>Actinomycetes</taxon>
        <taxon>Mycobacteriales</taxon>
        <taxon>Nocardiaceae</taxon>
        <taxon>Nocardia</taxon>
    </lineage>
</organism>
<evidence type="ECO:0000313" key="3">
    <source>
        <dbReference type="EMBL" id="BDU00819.1"/>
    </source>
</evidence>
<sequence>MGGADNRHLGDPSALVADTTKWGNTMRVNRFAATALLAVGATGIATGVAHAQPAAPAQVSVHGVEQGLGFTSAPAADGTGVVTTLDAGSFALTTDATAVELRNEAGQVVATLPLAFQASGAAHGLAPAISDSGRTLTVTPVGSPAATERLNQFVGEDDTLARKQYNAGIGALIGAGIGAVIGFFLGGVGALVTIPIGAGIGALIGFSTP</sequence>
<dbReference type="EMBL" id="AP026978">
    <property type="protein sequence ID" value="BDU00819.1"/>
    <property type="molecule type" value="Genomic_DNA"/>
</dbReference>
<keyword evidence="1" id="KW-1133">Transmembrane helix</keyword>